<dbReference type="AlphaFoldDB" id="A0AAF1A2F6"/>
<dbReference type="PANTHER" id="PTHR33116">
    <property type="entry name" value="REVERSE TRANSCRIPTASE ZINC-BINDING DOMAIN-CONTAINING PROTEIN-RELATED-RELATED"/>
    <property type="match status" value="1"/>
</dbReference>
<dbReference type="Proteomes" id="UP001234989">
    <property type="component" value="Chromosome 12"/>
</dbReference>
<sequence>MGESEAQVPIGEVMIGREEKEKKREVYAWVKQNLIKLGKLFGADFQDGSEWHVWKLVGQEEDNDALGVYAPNCYVERRPVWEEIGSIRGLIEGPWAVCGDFNEARYVLEKRNCIRRTIGMREFSDLIKDLNLVDLQLENAKFTWFKGDNHLIASRIDRVLVSQEWDDAFSNLKQYTIHRIVSDHSPITLQGGSRKKSKSYFKFENWLLGTEGFIDSVRIWWNSIDYIRRPDYILASKLKALKHKLKEWSRSEPGNLVRQRRVLLEKLAAMENIATDRGLTEDEATKKASLLLNLEDLIKNEIYWRQRSRSIWLNEGDKNTKFFHKIANAHKRSQRGLRQGDPLSPFLFILVMEGHNNMIKNPCNEGWLRGFEVARAGRECLEITHLQYADDTLIFCDAEEDHLKFFFFLKLVMLYSSALSICPPNHIFGYAFGEKSKSMEIWDGVIKKCEKRLARWKSQYLSLGGILTLINSLLDALPTYMMSLFPVPPGIINRLDSIKRKFLWQGNKERRGYHLVKWKTVITEKRVGGLGIKNMKNQSKALRMKWLWKYSNDNQNL</sequence>
<evidence type="ECO:0000313" key="2">
    <source>
        <dbReference type="EMBL" id="WMV58070.1"/>
    </source>
</evidence>
<organism evidence="2 3">
    <name type="scientific">Solanum verrucosum</name>
    <dbReference type="NCBI Taxonomy" id="315347"/>
    <lineage>
        <taxon>Eukaryota</taxon>
        <taxon>Viridiplantae</taxon>
        <taxon>Streptophyta</taxon>
        <taxon>Embryophyta</taxon>
        <taxon>Tracheophyta</taxon>
        <taxon>Spermatophyta</taxon>
        <taxon>Magnoliopsida</taxon>
        <taxon>eudicotyledons</taxon>
        <taxon>Gunneridae</taxon>
        <taxon>Pentapetalae</taxon>
        <taxon>asterids</taxon>
        <taxon>lamiids</taxon>
        <taxon>Solanales</taxon>
        <taxon>Solanaceae</taxon>
        <taxon>Solanoideae</taxon>
        <taxon>Solaneae</taxon>
        <taxon>Solanum</taxon>
    </lineage>
</organism>
<dbReference type="EMBL" id="CP133623">
    <property type="protein sequence ID" value="WMV58070.1"/>
    <property type="molecule type" value="Genomic_DNA"/>
</dbReference>
<dbReference type="InterPro" id="IPR000477">
    <property type="entry name" value="RT_dom"/>
</dbReference>
<feature type="domain" description="Reverse transcriptase" evidence="1">
    <location>
        <begin position="325"/>
        <end position="404"/>
    </location>
</feature>
<dbReference type="Gene3D" id="3.60.10.10">
    <property type="entry name" value="Endonuclease/exonuclease/phosphatase"/>
    <property type="match status" value="1"/>
</dbReference>
<accession>A0AAF1A2F6</accession>
<dbReference type="Pfam" id="PF00078">
    <property type="entry name" value="RVT_1"/>
    <property type="match status" value="1"/>
</dbReference>
<evidence type="ECO:0000259" key="1">
    <source>
        <dbReference type="Pfam" id="PF00078"/>
    </source>
</evidence>
<gene>
    <name evidence="2" type="ORF">MTR67_051455</name>
</gene>
<evidence type="ECO:0000313" key="3">
    <source>
        <dbReference type="Proteomes" id="UP001234989"/>
    </source>
</evidence>
<reference evidence="2" key="1">
    <citation type="submission" date="2023-08" db="EMBL/GenBank/DDBJ databases">
        <title>A de novo genome assembly of Solanum verrucosum Schlechtendal, a Mexican diploid species geographically isolated from the other diploid A-genome species in potato relatives.</title>
        <authorList>
            <person name="Hosaka K."/>
        </authorList>
    </citation>
    <scope>NUCLEOTIDE SEQUENCE</scope>
    <source>
        <tissue evidence="2">Young leaves</tissue>
    </source>
</reference>
<dbReference type="InterPro" id="IPR036691">
    <property type="entry name" value="Endo/exonu/phosph_ase_sf"/>
</dbReference>
<keyword evidence="3" id="KW-1185">Reference proteome</keyword>
<proteinExistence type="predicted"/>
<name>A0AAF1A2F6_SOLVR</name>
<dbReference type="PANTHER" id="PTHR33116:SF78">
    <property type="entry name" value="OS12G0587133 PROTEIN"/>
    <property type="match status" value="1"/>
</dbReference>
<protein>
    <recommendedName>
        <fullName evidence="1">Reverse transcriptase domain-containing protein</fullName>
    </recommendedName>
</protein>
<dbReference type="SUPFAM" id="SSF56219">
    <property type="entry name" value="DNase I-like"/>
    <property type="match status" value="1"/>
</dbReference>